<evidence type="ECO:0000256" key="11">
    <source>
        <dbReference type="RuleBase" id="RU003357"/>
    </source>
</evidence>
<dbReference type="AlphaFoldDB" id="A0A7X6BKM5"/>
<keyword evidence="4" id="KW-0406">Ion transport</keyword>
<dbReference type="RefSeq" id="WP_229782438.1">
    <property type="nucleotide sequence ID" value="NZ_BMPA01000008.1"/>
</dbReference>
<dbReference type="Gene3D" id="2.40.170.20">
    <property type="entry name" value="TonB-dependent receptor, beta-barrel domain"/>
    <property type="match status" value="1"/>
</dbReference>
<dbReference type="Pfam" id="PF07660">
    <property type="entry name" value="STN"/>
    <property type="match status" value="1"/>
</dbReference>
<evidence type="ECO:0000256" key="7">
    <source>
        <dbReference type="ARBA" id="ARBA00023077"/>
    </source>
</evidence>
<dbReference type="EMBL" id="JAATLI010000008">
    <property type="protein sequence ID" value="NJC18793.1"/>
    <property type="molecule type" value="Genomic_DNA"/>
</dbReference>
<dbReference type="NCBIfam" id="TIGR04056">
    <property type="entry name" value="OMP_RagA_SusC"/>
    <property type="match status" value="1"/>
</dbReference>
<sequence>MKKMDKNSHSSGGLWQKQVRVMKLCFILTFIGIMHLSAATYSQDTRLDLKVKNATLESVMNNIRTQSEYSFFFDDVAVKKISNITLDLKGASIEEVLTTCLKNTGFSFRVLDKTIILFREKAKDEKKKSYLIEGKVLDENNRPMPGVTVLLDSTKVGTATDTAGHFVLPLPQPKGILVFSFIGYKTQKVKYTDGKLVIVKMQPDVSGLDEVQVIAYGSQKKRTVISAISTLKADEMKELPTHSLESLLQGHMAGVEVNNLSGAPGGGGSIVAIRGYNSFFTKGQGADGDTNAEGDDRAYGTPLYVIDGVPMQAFSSPITGANTLSDIDPSMIESIEVLKDAASAAIYGSRAGNGVILITTKKGRAGKAQFTANVSYSASWLPETPTQSGGQLVRHYNINALRNSVKPYQGDDGKWVIPTSYEEVYNYNKDSNIPMFNYFFGNASKGNNAYALQDSLNEFYNNSTDWWRYMYRTANVYNANLQASGGTENMRYMIGAGFYKEEGIMIGSDFQRVNVISNVSANPSKRLQLNNQISLTYSDRSRGGKGGSGQKVEGISVSPQKQSSLLPGTGYVEKYLLTELNSNIEKNQSYSLRYNLVLDYEFMRGLNLRVTGGLDYNQQNQNNFMPSTADKNYHRSYTKGTISKSISILNENLLTYDFKIKQDHHFNILLGLSFQKDQSYLNKGSATDGPNDYVHYASGSWGDANGLLNGTLGAEKDTNPSWSSAFTFQSSLEEERMNSYFGRFRYNYKEKYMVEATLRRDGSSVFGEDVRWATFPSVAVGWAFSDEAFMKPFYWLSFGKIRASWGRSGQKFTQSYLAHGMMSNSNVQFFGQQGMAPDVTGGLLNRKLSWEKTDQYDIGLDMSFLNYRIKMTLDYYYRYTEGQLQRLDLPGDLNYQQFQWQNALDVSNEGLEIELTADILRETAVKWRMKLNGSRNWNRFEKSSDGFDFGNNVIGKSLYNIKAYQTDGYYNSMEELTYYPQPHGYPLPTRETAGIFFTGTRKLVDRNNDGVITSEDQYYAASPLPLAHGGFINEIRWKQFDVNIFFTYSIGRHILKEYDDRAITPSTEGGPLTLDIRKVNAWTSSDNKNPDYPRLISYSLKNQYSGEYDTDIEKVNMLRLKQLTLGYNLHERIAKKLGLSGARVFLTGENLLLITNYSGLDPEIVDITSGIDQLQSYPLPRKFTVGLTINF</sequence>
<reference evidence="14 15" key="1">
    <citation type="submission" date="2020-03" db="EMBL/GenBank/DDBJ databases">
        <title>Genomic Encyclopedia of Type Strains, Phase IV (KMG-IV): sequencing the most valuable type-strain genomes for metagenomic binning, comparative biology and taxonomic classification.</title>
        <authorList>
            <person name="Goeker M."/>
        </authorList>
    </citation>
    <scope>NUCLEOTIDE SEQUENCE [LARGE SCALE GENOMIC DNA]</scope>
    <source>
        <strain evidence="14 15">DSM 105722</strain>
    </source>
</reference>
<evidence type="ECO:0000256" key="12">
    <source>
        <dbReference type="SAM" id="MobiDB-lite"/>
    </source>
</evidence>
<comment type="subcellular location">
    <subcellularLocation>
        <location evidence="1 10">Cell outer membrane</location>
        <topology evidence="1 10">Multi-pass membrane protein</topology>
    </subcellularLocation>
</comment>
<dbReference type="InterPro" id="IPR012910">
    <property type="entry name" value="Plug_dom"/>
</dbReference>
<feature type="domain" description="Secretin/TonB short N-terminal" evidence="13">
    <location>
        <begin position="69"/>
        <end position="120"/>
    </location>
</feature>
<evidence type="ECO:0000313" key="14">
    <source>
        <dbReference type="EMBL" id="NJC18793.1"/>
    </source>
</evidence>
<dbReference type="NCBIfam" id="TIGR04057">
    <property type="entry name" value="SusC_RagA_signa"/>
    <property type="match status" value="1"/>
</dbReference>
<comment type="caution">
    <text evidence="14">The sequence shown here is derived from an EMBL/GenBank/DDBJ whole genome shotgun (WGS) entry which is preliminary data.</text>
</comment>
<name>A0A7X6BKM5_9BACT</name>
<evidence type="ECO:0000256" key="3">
    <source>
        <dbReference type="ARBA" id="ARBA00022452"/>
    </source>
</evidence>
<dbReference type="Proteomes" id="UP000576368">
    <property type="component" value="Unassembled WGS sequence"/>
</dbReference>
<dbReference type="InterPro" id="IPR023997">
    <property type="entry name" value="TonB-dep_OMP_SusC/RagA_CS"/>
</dbReference>
<keyword evidence="6" id="KW-0408">Iron</keyword>
<dbReference type="Pfam" id="PF00593">
    <property type="entry name" value="TonB_dep_Rec_b-barrel"/>
    <property type="match status" value="1"/>
</dbReference>
<keyword evidence="7 11" id="KW-0798">TonB box</keyword>
<evidence type="ECO:0000256" key="9">
    <source>
        <dbReference type="ARBA" id="ARBA00023237"/>
    </source>
</evidence>
<feature type="region of interest" description="Disordered" evidence="12">
    <location>
        <begin position="538"/>
        <end position="561"/>
    </location>
</feature>
<keyword evidence="4" id="KW-0410">Iron transport</keyword>
<evidence type="ECO:0000259" key="13">
    <source>
        <dbReference type="SMART" id="SM00965"/>
    </source>
</evidence>
<keyword evidence="3 10" id="KW-1134">Transmembrane beta strand</keyword>
<gene>
    <name evidence="14" type="ORF">GGR15_002421</name>
</gene>
<keyword evidence="2 10" id="KW-0813">Transport</keyword>
<accession>A0A7X6BKM5</accession>
<dbReference type="InterPro" id="IPR008969">
    <property type="entry name" value="CarboxyPept-like_regulatory"/>
</dbReference>
<evidence type="ECO:0000256" key="1">
    <source>
        <dbReference type="ARBA" id="ARBA00004571"/>
    </source>
</evidence>
<evidence type="ECO:0000256" key="2">
    <source>
        <dbReference type="ARBA" id="ARBA00022448"/>
    </source>
</evidence>
<organism evidence="14 15">
    <name type="scientific">Butyricimonas paravirosa</name>
    <dbReference type="NCBI Taxonomy" id="1472417"/>
    <lineage>
        <taxon>Bacteria</taxon>
        <taxon>Pseudomonadati</taxon>
        <taxon>Bacteroidota</taxon>
        <taxon>Bacteroidia</taxon>
        <taxon>Bacteroidales</taxon>
        <taxon>Odoribacteraceae</taxon>
        <taxon>Butyricimonas</taxon>
    </lineage>
</organism>
<dbReference type="GO" id="GO:0009279">
    <property type="term" value="C:cell outer membrane"/>
    <property type="evidence" value="ECO:0007669"/>
    <property type="project" value="UniProtKB-SubCell"/>
</dbReference>
<dbReference type="SUPFAM" id="SSF56935">
    <property type="entry name" value="Porins"/>
    <property type="match status" value="1"/>
</dbReference>
<dbReference type="InterPro" id="IPR037066">
    <property type="entry name" value="Plug_dom_sf"/>
</dbReference>
<protein>
    <submittedName>
        <fullName evidence="14">TonB-linked SusC/RagA family outer membrane protein</fullName>
    </submittedName>
</protein>
<dbReference type="PROSITE" id="PS52016">
    <property type="entry name" value="TONB_DEPENDENT_REC_3"/>
    <property type="match status" value="1"/>
</dbReference>
<dbReference type="Pfam" id="PF07715">
    <property type="entry name" value="Plug"/>
    <property type="match status" value="1"/>
</dbReference>
<proteinExistence type="inferred from homology"/>
<dbReference type="InterPro" id="IPR036942">
    <property type="entry name" value="Beta-barrel_TonB_sf"/>
</dbReference>
<evidence type="ECO:0000256" key="10">
    <source>
        <dbReference type="PROSITE-ProRule" id="PRU01360"/>
    </source>
</evidence>
<evidence type="ECO:0000256" key="8">
    <source>
        <dbReference type="ARBA" id="ARBA00023136"/>
    </source>
</evidence>
<comment type="similarity">
    <text evidence="10 11">Belongs to the TonB-dependent receptor family.</text>
</comment>
<evidence type="ECO:0000313" key="15">
    <source>
        <dbReference type="Proteomes" id="UP000576368"/>
    </source>
</evidence>
<dbReference type="SUPFAM" id="SSF49464">
    <property type="entry name" value="Carboxypeptidase regulatory domain-like"/>
    <property type="match status" value="1"/>
</dbReference>
<evidence type="ECO:0000256" key="5">
    <source>
        <dbReference type="ARBA" id="ARBA00022692"/>
    </source>
</evidence>
<dbReference type="Pfam" id="PF13715">
    <property type="entry name" value="CarbopepD_reg_2"/>
    <property type="match status" value="1"/>
</dbReference>
<evidence type="ECO:0000256" key="6">
    <source>
        <dbReference type="ARBA" id="ARBA00023004"/>
    </source>
</evidence>
<dbReference type="InterPro" id="IPR011662">
    <property type="entry name" value="Secretin/TonB_short_N"/>
</dbReference>
<keyword evidence="8 10" id="KW-0472">Membrane</keyword>
<evidence type="ECO:0000256" key="4">
    <source>
        <dbReference type="ARBA" id="ARBA00022496"/>
    </source>
</evidence>
<dbReference type="GO" id="GO:0006826">
    <property type="term" value="P:iron ion transport"/>
    <property type="evidence" value="ECO:0007669"/>
    <property type="project" value="UniProtKB-KW"/>
</dbReference>
<dbReference type="GeneID" id="86890872"/>
<dbReference type="InterPro" id="IPR039426">
    <property type="entry name" value="TonB-dep_rcpt-like"/>
</dbReference>
<dbReference type="InterPro" id="IPR000531">
    <property type="entry name" value="Beta-barrel_TonB"/>
</dbReference>
<dbReference type="InterPro" id="IPR023996">
    <property type="entry name" value="TonB-dep_OMP_SusC/RagA"/>
</dbReference>
<dbReference type="Gene3D" id="2.60.40.1120">
    <property type="entry name" value="Carboxypeptidase-like, regulatory domain"/>
    <property type="match status" value="1"/>
</dbReference>
<dbReference type="SMART" id="SM00965">
    <property type="entry name" value="STN"/>
    <property type="match status" value="1"/>
</dbReference>
<keyword evidence="5 10" id="KW-0812">Transmembrane</keyword>
<dbReference type="Gene3D" id="2.170.130.10">
    <property type="entry name" value="TonB-dependent receptor, plug domain"/>
    <property type="match status" value="1"/>
</dbReference>
<keyword evidence="9 10" id="KW-0998">Cell outer membrane</keyword>